<name>A0A251X5X4_9GAMM</name>
<gene>
    <name evidence="8" type="ORF">TPSD3_12270</name>
</gene>
<dbReference type="GO" id="GO:0016042">
    <property type="term" value="P:lipid catabolic process"/>
    <property type="evidence" value="ECO:0007669"/>
    <property type="project" value="UniProtKB-UniRule"/>
</dbReference>
<evidence type="ECO:0000313" key="9">
    <source>
        <dbReference type="Proteomes" id="UP000194798"/>
    </source>
</evidence>
<feature type="domain" description="PNPLA" evidence="7">
    <location>
        <begin position="49"/>
        <end position="239"/>
    </location>
</feature>
<keyword evidence="4 6" id="KW-0443">Lipid metabolism</keyword>
<sequence length="757" mass="84931">MKNYRQWTRIFLCYFWLFIPAFSLANEIIINRLDISPETTSSKRAKIGVALSGGGARGLAHVGVLQALEELRIPVDYIAGTSMGSIVGGLYAIGLTAEELTDLAAEQIQWTTLLDNQIERSSLAYREKQNQQRFLELELGYSQNGFSVPSGFINAQELLAELIMLTDGIHIDFKQLPIPFAAVATDLNAAKPYLLEQGDLAMALRASMAVPFAFSPVEIDGKLLVDGGILNNIPVDVVRDMGANIVIAINIETPLSQLAANSSFISVTEQTIYAALLRNSQEALQKADVVVMPNLEGFTSTDFVKAKALMAAGYQAIMDKAALLQLLSLSPADYAAHLAQRQQKKPDLHQVIKPSFIEFTGQQRTPNDVLEKQVNHLLDKPLDSSELKTVLNRLMTFKDLTQVSYRVVQRNGESGLIFDVQEKSWGPNYFRFGLNAATTFDDKIEFTALLRHERLNIGDFSGEWINEFTIGGDYQYYTEYYQPLMINQRFFLKPYGKIGRYFKDGYEAHQLIGEYDLRRWQLGVDIGMNIDNVAQVLTGLRYQDLTARLRVGNSPDLHVGNTQQAGWHLRFDYDDLDHRVFAKEGSQLHFHAVAYDDAIAGDLDYHKLVFYGRHHWPINERRVLFSEITLGTFLKSDPPFYDRFSIGGSDGLAGFSTHEISGQHAMLLRFGGILNPPFLSEYLPGEVRLLSLIHAGNVWDNYKEISLNDLRYGGSIALLWDTRLGAVFAGMGYTKGGDIRFFLNLGNLYLRGFEFDG</sequence>
<dbReference type="Pfam" id="PF01734">
    <property type="entry name" value="Patatin"/>
    <property type="match status" value="1"/>
</dbReference>
<dbReference type="RefSeq" id="WP_086488850.1">
    <property type="nucleotide sequence ID" value="NZ_MSLT01000019.1"/>
</dbReference>
<accession>A0A251X5X4</accession>
<dbReference type="GO" id="GO:0016787">
    <property type="term" value="F:hydrolase activity"/>
    <property type="evidence" value="ECO:0007669"/>
    <property type="project" value="UniProtKB-UniRule"/>
</dbReference>
<dbReference type="Gene3D" id="2.40.160.50">
    <property type="entry name" value="membrane protein fhac: a member of the omp85/tpsb transporter family"/>
    <property type="match status" value="1"/>
</dbReference>
<keyword evidence="9" id="KW-1185">Reference proteome</keyword>
<dbReference type="GO" id="GO:0019867">
    <property type="term" value="C:outer membrane"/>
    <property type="evidence" value="ECO:0007669"/>
    <property type="project" value="InterPro"/>
</dbReference>
<protein>
    <recommendedName>
        <fullName evidence="7">PNPLA domain-containing protein</fullName>
    </recommendedName>
</protein>
<dbReference type="PANTHER" id="PTHR14226:SF29">
    <property type="entry name" value="NEUROPATHY TARGET ESTERASE SWS"/>
    <property type="match status" value="1"/>
</dbReference>
<dbReference type="Pfam" id="PF01103">
    <property type="entry name" value="Omp85"/>
    <property type="match status" value="1"/>
</dbReference>
<comment type="caution">
    <text evidence="8">The sequence shown here is derived from an EMBL/GenBank/DDBJ whole genome shotgun (WGS) entry which is preliminary data.</text>
</comment>
<comment type="subcellular location">
    <subcellularLocation>
        <location evidence="1">Membrane</location>
    </subcellularLocation>
</comment>
<evidence type="ECO:0000256" key="1">
    <source>
        <dbReference type="ARBA" id="ARBA00004370"/>
    </source>
</evidence>
<proteinExistence type="predicted"/>
<dbReference type="PANTHER" id="PTHR14226">
    <property type="entry name" value="NEUROPATHY TARGET ESTERASE/SWISS CHEESE D.MELANOGASTER"/>
    <property type="match status" value="1"/>
</dbReference>
<feature type="short sequence motif" description="DGA/G" evidence="6">
    <location>
        <begin position="226"/>
        <end position="228"/>
    </location>
</feature>
<dbReference type="InterPro" id="IPR000184">
    <property type="entry name" value="Bac_surfAg_D15"/>
</dbReference>
<evidence type="ECO:0000256" key="5">
    <source>
        <dbReference type="ARBA" id="ARBA00023136"/>
    </source>
</evidence>
<dbReference type="InterPro" id="IPR002641">
    <property type="entry name" value="PNPLA_dom"/>
</dbReference>
<reference evidence="8 9" key="1">
    <citation type="submission" date="2016-12" db="EMBL/GenBank/DDBJ databases">
        <title>Thioflexothrix psekupsii D3 genome sequencing and assembly.</title>
        <authorList>
            <person name="Fomenkov A."/>
            <person name="Vincze T."/>
            <person name="Grabovich M."/>
            <person name="Anton B.P."/>
            <person name="Dubinina G."/>
            <person name="Orlova M."/>
            <person name="Belousova E."/>
            <person name="Roberts R.J."/>
        </authorList>
    </citation>
    <scope>NUCLEOTIDE SEQUENCE [LARGE SCALE GENOMIC DNA]</scope>
    <source>
        <strain evidence="8">D3</strain>
    </source>
</reference>
<keyword evidence="2 6" id="KW-0378">Hydrolase</keyword>
<dbReference type="Gene3D" id="3.40.1090.10">
    <property type="entry name" value="Cytosolic phospholipase A2 catalytic domain"/>
    <property type="match status" value="2"/>
</dbReference>
<evidence type="ECO:0000313" key="8">
    <source>
        <dbReference type="EMBL" id="OUD12910.1"/>
    </source>
</evidence>
<feature type="short sequence motif" description="GXGXXG" evidence="6">
    <location>
        <begin position="53"/>
        <end position="58"/>
    </location>
</feature>
<evidence type="ECO:0000259" key="7">
    <source>
        <dbReference type="PROSITE" id="PS51635"/>
    </source>
</evidence>
<dbReference type="Proteomes" id="UP000194798">
    <property type="component" value="Unassembled WGS sequence"/>
</dbReference>
<evidence type="ECO:0000256" key="2">
    <source>
        <dbReference type="ARBA" id="ARBA00022801"/>
    </source>
</evidence>
<dbReference type="PROSITE" id="PS51635">
    <property type="entry name" value="PNPLA"/>
    <property type="match status" value="1"/>
</dbReference>
<dbReference type="InterPro" id="IPR016035">
    <property type="entry name" value="Acyl_Trfase/lysoPLipase"/>
</dbReference>
<organism evidence="8 9">
    <name type="scientific">Thioflexithrix psekupsensis</name>
    <dbReference type="NCBI Taxonomy" id="1570016"/>
    <lineage>
        <taxon>Bacteria</taxon>
        <taxon>Pseudomonadati</taxon>
        <taxon>Pseudomonadota</taxon>
        <taxon>Gammaproteobacteria</taxon>
        <taxon>Thiotrichales</taxon>
        <taxon>Thioflexithrix</taxon>
    </lineage>
</organism>
<dbReference type="EMBL" id="MSLT01000019">
    <property type="protein sequence ID" value="OUD12910.1"/>
    <property type="molecule type" value="Genomic_DNA"/>
</dbReference>
<dbReference type="AlphaFoldDB" id="A0A251X5X4"/>
<keyword evidence="5" id="KW-0472">Membrane</keyword>
<dbReference type="CDD" id="cd07205">
    <property type="entry name" value="Pat_PNPLA6_PNPLA7_NTE1_like"/>
    <property type="match status" value="1"/>
</dbReference>
<dbReference type="OrthoDB" id="5290098at2"/>
<keyword evidence="3 6" id="KW-0442">Lipid degradation</keyword>
<feature type="short sequence motif" description="GXSXG" evidence="6">
    <location>
        <begin position="80"/>
        <end position="84"/>
    </location>
</feature>
<evidence type="ECO:0000256" key="4">
    <source>
        <dbReference type="ARBA" id="ARBA00023098"/>
    </source>
</evidence>
<feature type="active site" description="Nucleophile" evidence="6">
    <location>
        <position position="82"/>
    </location>
</feature>
<evidence type="ECO:0000256" key="3">
    <source>
        <dbReference type="ARBA" id="ARBA00022963"/>
    </source>
</evidence>
<evidence type="ECO:0000256" key="6">
    <source>
        <dbReference type="PROSITE-ProRule" id="PRU01161"/>
    </source>
</evidence>
<dbReference type="SUPFAM" id="SSF52151">
    <property type="entry name" value="FabD/lysophospholipase-like"/>
    <property type="match status" value="1"/>
</dbReference>
<dbReference type="InterPro" id="IPR050301">
    <property type="entry name" value="NTE"/>
</dbReference>
<feature type="active site" description="Proton acceptor" evidence="6">
    <location>
        <position position="226"/>
    </location>
</feature>